<comment type="pathway">
    <text evidence="2 13">Cofactor biosynthesis; thiamine diphosphate biosynthesis.</text>
</comment>
<comment type="catalytic activity">
    <reaction evidence="11 13">
        <text>5-amino-1-(5-phospho-beta-D-ribosyl)imidazole + S-adenosyl-L-methionine = 4-amino-2-methyl-5-(phosphooxymethyl)pyrimidine + CO + 5'-deoxyadenosine + formate + L-methionine + 3 H(+)</text>
        <dbReference type="Rhea" id="RHEA:24840"/>
        <dbReference type="ChEBI" id="CHEBI:15378"/>
        <dbReference type="ChEBI" id="CHEBI:15740"/>
        <dbReference type="ChEBI" id="CHEBI:17245"/>
        <dbReference type="ChEBI" id="CHEBI:17319"/>
        <dbReference type="ChEBI" id="CHEBI:57844"/>
        <dbReference type="ChEBI" id="CHEBI:58354"/>
        <dbReference type="ChEBI" id="CHEBI:59789"/>
        <dbReference type="ChEBI" id="CHEBI:137981"/>
        <dbReference type="EC" id="4.1.99.17"/>
    </reaction>
</comment>
<keyword evidence="7 13" id="KW-0784">Thiamine biosynthesis</keyword>
<dbReference type="SFLD" id="SFLDF00407">
    <property type="entry name" value="phosphomethylpyrimidine_syntha"/>
    <property type="match status" value="1"/>
</dbReference>
<dbReference type="InterPro" id="IPR038521">
    <property type="entry name" value="ThiC/Bza_core_dom"/>
</dbReference>
<feature type="binding site" evidence="13">
    <location>
        <begin position="384"/>
        <end position="387"/>
    </location>
    <ligand>
        <name>substrate</name>
    </ligand>
</feature>
<evidence type="ECO:0000256" key="3">
    <source>
        <dbReference type="ARBA" id="ARBA00022485"/>
    </source>
</evidence>
<feature type="binding site" evidence="13">
    <location>
        <position position="287"/>
    </location>
    <ligand>
        <name>substrate</name>
    </ligand>
</feature>
<evidence type="ECO:0000256" key="1">
    <source>
        <dbReference type="ARBA" id="ARBA00003175"/>
    </source>
</evidence>
<feature type="binding site" evidence="13">
    <location>
        <position position="571"/>
    </location>
    <ligand>
        <name>[4Fe-4S] cluster</name>
        <dbReference type="ChEBI" id="CHEBI:49883"/>
        <note>4Fe-4S-S-AdoMet</note>
    </ligand>
</feature>
<dbReference type="EC" id="4.1.99.17" evidence="13"/>
<dbReference type="NCBIfam" id="NF006763">
    <property type="entry name" value="PRK09284.1"/>
    <property type="match status" value="1"/>
</dbReference>
<keyword evidence="3 13" id="KW-0004">4Fe-4S</keyword>
<feature type="binding site" evidence="13">
    <location>
        <position position="450"/>
    </location>
    <ligand>
        <name>substrate</name>
    </ligand>
</feature>
<comment type="similarity">
    <text evidence="12 13">Belongs to the ThiC family.</text>
</comment>
<dbReference type="UniPathway" id="UPA00060"/>
<dbReference type="EMBL" id="SMGD01000017">
    <property type="protein sequence ID" value="TCK46641.1"/>
    <property type="molecule type" value="Genomic_DNA"/>
</dbReference>
<evidence type="ECO:0000256" key="4">
    <source>
        <dbReference type="ARBA" id="ARBA00022691"/>
    </source>
</evidence>
<evidence type="ECO:0000256" key="6">
    <source>
        <dbReference type="ARBA" id="ARBA00022833"/>
    </source>
</evidence>
<dbReference type="HAMAP" id="MF_00089">
    <property type="entry name" value="ThiC"/>
    <property type="match status" value="1"/>
</dbReference>
<comment type="subunit">
    <text evidence="13">Homodimer.</text>
</comment>
<dbReference type="Gene3D" id="6.10.250.620">
    <property type="match status" value="1"/>
</dbReference>
<feature type="binding site" evidence="13">
    <location>
        <position position="423"/>
    </location>
    <ligand>
        <name>substrate</name>
    </ligand>
</feature>
<feature type="binding site" evidence="13">
    <location>
        <position position="427"/>
    </location>
    <ligand>
        <name>Zn(2+)</name>
        <dbReference type="ChEBI" id="CHEBI:29105"/>
    </ligand>
</feature>
<feature type="binding site" evidence="13">
    <location>
        <position position="229"/>
    </location>
    <ligand>
        <name>substrate</name>
    </ligand>
</feature>
<feature type="binding site" evidence="13">
    <location>
        <position position="491"/>
    </location>
    <ligand>
        <name>Zn(2+)</name>
        <dbReference type="ChEBI" id="CHEBI:29105"/>
    </ligand>
</feature>
<dbReference type="GO" id="GO:0005829">
    <property type="term" value="C:cytosol"/>
    <property type="evidence" value="ECO:0007669"/>
    <property type="project" value="TreeGrafter"/>
</dbReference>
<dbReference type="Gene3D" id="3.20.20.540">
    <property type="entry name" value="Radical SAM ThiC family, central domain"/>
    <property type="match status" value="1"/>
</dbReference>
<dbReference type="NCBIfam" id="NF009895">
    <property type="entry name" value="PRK13352.1"/>
    <property type="match status" value="1"/>
</dbReference>
<evidence type="ECO:0000256" key="9">
    <source>
        <dbReference type="ARBA" id="ARBA00023014"/>
    </source>
</evidence>
<keyword evidence="4 13" id="KW-0949">S-adenosyl-L-methionine</keyword>
<dbReference type="NCBIfam" id="TIGR00190">
    <property type="entry name" value="thiC"/>
    <property type="match status" value="1"/>
</dbReference>
<keyword evidence="6 13" id="KW-0862">Zinc</keyword>
<feature type="binding site" evidence="13">
    <location>
        <position position="323"/>
    </location>
    <ligand>
        <name>substrate</name>
    </ligand>
</feature>
<evidence type="ECO:0000313" key="15">
    <source>
        <dbReference type="EMBL" id="TCK46641.1"/>
    </source>
</evidence>
<evidence type="ECO:0000256" key="8">
    <source>
        <dbReference type="ARBA" id="ARBA00023004"/>
    </source>
</evidence>
<accession>A0A4V2PND2</accession>
<dbReference type="GO" id="GO:0009228">
    <property type="term" value="P:thiamine biosynthetic process"/>
    <property type="evidence" value="ECO:0007669"/>
    <property type="project" value="UniProtKB-UniRule"/>
</dbReference>
<evidence type="ECO:0000259" key="14">
    <source>
        <dbReference type="Pfam" id="PF13667"/>
    </source>
</evidence>
<keyword evidence="5 13" id="KW-0479">Metal-binding</keyword>
<feature type="domain" description="ThiC-associated" evidence="14">
    <location>
        <begin position="22"/>
        <end position="98"/>
    </location>
</feature>
<feature type="binding site" evidence="13">
    <location>
        <position position="574"/>
    </location>
    <ligand>
        <name>[4Fe-4S] cluster</name>
        <dbReference type="ChEBI" id="CHEBI:49883"/>
        <note>4Fe-4S-S-AdoMet</note>
    </ligand>
</feature>
<name>A0A4V2PND2_9GAMM</name>
<protein>
    <recommendedName>
        <fullName evidence="13">Phosphomethylpyrimidine synthase</fullName>
        <ecNumber evidence="13">4.1.99.17</ecNumber>
    </recommendedName>
    <alternativeName>
        <fullName evidence="13">Hydroxymethylpyrimidine phosphate synthase</fullName>
        <shortName evidence="13">HMP-P synthase</shortName>
        <shortName evidence="13">HMP-phosphate synthase</shortName>
        <shortName evidence="13">HMPP synthase</shortName>
    </alternativeName>
    <alternativeName>
        <fullName evidence="13">Thiamine biosynthesis protein ThiC</fullName>
    </alternativeName>
</protein>
<feature type="binding site" evidence="13">
    <location>
        <position position="579"/>
    </location>
    <ligand>
        <name>[4Fe-4S] cluster</name>
        <dbReference type="ChEBI" id="CHEBI:49883"/>
        <note>4Fe-4S-S-AdoMet</note>
    </ligand>
</feature>
<organism evidence="15 16">
    <name type="scientific">Celerinatantimonas diazotrophica</name>
    <dbReference type="NCBI Taxonomy" id="412034"/>
    <lineage>
        <taxon>Bacteria</taxon>
        <taxon>Pseudomonadati</taxon>
        <taxon>Pseudomonadota</taxon>
        <taxon>Gammaproteobacteria</taxon>
        <taxon>Celerinatantimonadaceae</taxon>
        <taxon>Celerinatantimonas</taxon>
    </lineage>
</organism>
<sequence>MNQRKQRQSAEQFIHNLQGQSFPQSQKVYVRGSRADLNVPMRQITLTPTVTEQGSRPNQAVCVYDTSGSYGDPDAQIDVRKGLIRIRQNWIDERADCEPLMQKSSLYTRQRDENQGFDAIRFTNKALPIRAKLGHVVTQLHYARAGIITPEMEYIAIRENCARDKARQDVLLQQHAGESFGAAIPDVITAEFVRSEVARGRAIIPANINHPECEPMIIGRNFLVKVNANIGNSAVSSSIEEEVEKLVWATRWGADTVMDLSTGRHIHETREWIIRNSAVPIGTVPVYQALEKVNGVAEDLNWEMFRDTLIEQAEQGVDYFTIHAGLRLAHIPLTTSRVTGIVSRGGSIMAKWCLAHHQENFLYSHFAEICQICQRYDVSLSLGDGLRPGSVADANDRAQFAELETLGELAKIASQHEVQVIIEGPGHIPMQLIKANMDKQLEVCNEAPFYTLGPLVTDISPGYDHISSGIGAAMIGWYGCAMLCYVTPKEHLGLPDKDDVKQGLIAYKIAAHAADLAKGHPGAQIRDNAMSLARFEFRWEDQFNLALDPDTARSYHDATLPQQSARTAHFCSMCGPKFCSMKISQEIRTTHFDSKEIAVTELAKSDEKARGLQEKSRQFRAHGSEIYLSAASGDDHE</sequence>
<feature type="binding site" evidence="13">
    <location>
        <begin position="343"/>
        <end position="345"/>
    </location>
    <ligand>
        <name>substrate</name>
    </ligand>
</feature>
<dbReference type="GO" id="GO:0008270">
    <property type="term" value="F:zinc ion binding"/>
    <property type="evidence" value="ECO:0007669"/>
    <property type="project" value="UniProtKB-UniRule"/>
</dbReference>
<dbReference type="InterPro" id="IPR002817">
    <property type="entry name" value="ThiC/BzaA/B"/>
</dbReference>
<keyword evidence="8 13" id="KW-0408">Iron</keyword>
<evidence type="ECO:0000256" key="10">
    <source>
        <dbReference type="ARBA" id="ARBA00023239"/>
    </source>
</evidence>
<keyword evidence="16" id="KW-1185">Reference proteome</keyword>
<dbReference type="OrthoDB" id="9805897at2"/>
<comment type="cofactor">
    <cofactor evidence="13">
        <name>[4Fe-4S] cluster</name>
        <dbReference type="ChEBI" id="CHEBI:49883"/>
    </cofactor>
    <text evidence="13">Binds 1 [4Fe-4S] cluster per subunit. The cluster is coordinated with 3 cysteines and an exchangeable S-adenosyl-L-methionine.</text>
</comment>
<evidence type="ECO:0000256" key="7">
    <source>
        <dbReference type="ARBA" id="ARBA00022977"/>
    </source>
</evidence>
<dbReference type="Pfam" id="PF13667">
    <property type="entry name" value="ThiC-associated"/>
    <property type="match status" value="1"/>
</dbReference>
<feature type="binding site" evidence="13">
    <location>
        <position position="258"/>
    </location>
    <ligand>
        <name>substrate</name>
    </ligand>
</feature>
<dbReference type="PANTHER" id="PTHR30557:SF1">
    <property type="entry name" value="PHOSPHOMETHYLPYRIMIDINE SYNTHASE, CHLOROPLASTIC"/>
    <property type="match status" value="1"/>
</dbReference>
<dbReference type="PANTHER" id="PTHR30557">
    <property type="entry name" value="THIAMINE BIOSYNTHESIS PROTEIN THIC"/>
    <property type="match status" value="1"/>
</dbReference>
<dbReference type="SFLD" id="SFLDS00113">
    <property type="entry name" value="Radical_SAM_Phosphomethylpyrim"/>
    <property type="match status" value="1"/>
</dbReference>
<comment type="caution">
    <text evidence="15">The sequence shown here is derived from an EMBL/GenBank/DDBJ whole genome shotgun (WGS) entry which is preliminary data.</text>
</comment>
<evidence type="ECO:0000313" key="16">
    <source>
        <dbReference type="Proteomes" id="UP000295565"/>
    </source>
</evidence>
<keyword evidence="10 13" id="KW-0456">Lyase</keyword>
<dbReference type="AlphaFoldDB" id="A0A4V2PND2"/>
<evidence type="ECO:0000256" key="5">
    <source>
        <dbReference type="ARBA" id="ARBA00022723"/>
    </source>
</evidence>
<evidence type="ECO:0000256" key="13">
    <source>
        <dbReference type="HAMAP-Rule" id="MF_00089"/>
    </source>
</evidence>
<evidence type="ECO:0000256" key="11">
    <source>
        <dbReference type="ARBA" id="ARBA00050218"/>
    </source>
</evidence>
<dbReference type="GO" id="GO:0051539">
    <property type="term" value="F:4 iron, 4 sulfur cluster binding"/>
    <property type="evidence" value="ECO:0007669"/>
    <property type="project" value="UniProtKB-KW"/>
</dbReference>
<dbReference type="Proteomes" id="UP000295565">
    <property type="component" value="Unassembled WGS sequence"/>
</dbReference>
<dbReference type="InterPro" id="IPR037509">
    <property type="entry name" value="ThiC"/>
</dbReference>
<gene>
    <name evidence="13" type="primary">thiC</name>
    <name evidence="15" type="ORF">EV690_3226</name>
</gene>
<dbReference type="GO" id="GO:0009229">
    <property type="term" value="P:thiamine diphosphate biosynthetic process"/>
    <property type="evidence" value="ECO:0007669"/>
    <property type="project" value="UniProtKB-UniRule"/>
</dbReference>
<reference evidence="15 16" key="1">
    <citation type="submission" date="2019-03" db="EMBL/GenBank/DDBJ databases">
        <title>Genomic Encyclopedia of Type Strains, Phase IV (KMG-IV): sequencing the most valuable type-strain genomes for metagenomic binning, comparative biology and taxonomic classification.</title>
        <authorList>
            <person name="Goeker M."/>
        </authorList>
    </citation>
    <scope>NUCLEOTIDE SEQUENCE [LARGE SCALE GENOMIC DNA]</scope>
    <source>
        <strain evidence="15 16">DSM 18577</strain>
    </source>
</reference>
<evidence type="ECO:0000256" key="12">
    <source>
        <dbReference type="ARBA" id="ARBA00061546"/>
    </source>
</evidence>
<evidence type="ECO:0000256" key="2">
    <source>
        <dbReference type="ARBA" id="ARBA00004948"/>
    </source>
</evidence>
<dbReference type="SFLD" id="SFLDG01114">
    <property type="entry name" value="phosphomethylpyrimidine_syntha"/>
    <property type="match status" value="1"/>
</dbReference>
<dbReference type="RefSeq" id="WP_131913976.1">
    <property type="nucleotide sequence ID" value="NZ_OU594967.1"/>
</dbReference>
<proteinExistence type="inferred from homology"/>
<comment type="function">
    <text evidence="1 13">Catalyzes the synthesis of the hydroxymethylpyrimidine phosphate (HMP-P) moiety of thiamine from aminoimidazole ribotide (AIR) in a radical S-adenosyl-L-methionine (SAM)-dependent reaction.</text>
</comment>
<dbReference type="Pfam" id="PF01964">
    <property type="entry name" value="ThiC_Rad_SAM"/>
    <property type="match status" value="1"/>
</dbReference>
<dbReference type="FunFam" id="3.20.20.540:FF:000001">
    <property type="entry name" value="Phosphomethylpyrimidine synthase"/>
    <property type="match status" value="1"/>
</dbReference>
<dbReference type="GO" id="GO:0070284">
    <property type="term" value="F:phosphomethylpyrimidine synthase activity"/>
    <property type="evidence" value="ECO:0007669"/>
    <property type="project" value="UniProtKB-EC"/>
</dbReference>
<dbReference type="InterPro" id="IPR025747">
    <property type="entry name" value="ThiC-associated_dom"/>
</dbReference>
<keyword evidence="9 13" id="KW-0411">Iron-sulfur</keyword>